<organism evidence="4 5">
    <name type="scientific">Parvularcula mediterranea</name>
    <dbReference type="NCBI Taxonomy" id="2732508"/>
    <lineage>
        <taxon>Bacteria</taxon>
        <taxon>Pseudomonadati</taxon>
        <taxon>Pseudomonadota</taxon>
        <taxon>Alphaproteobacteria</taxon>
        <taxon>Parvularculales</taxon>
        <taxon>Parvularculaceae</taxon>
        <taxon>Parvularcula</taxon>
    </lineage>
</organism>
<dbReference type="InterPro" id="IPR055170">
    <property type="entry name" value="GFO_IDH_MocA-like_dom"/>
</dbReference>
<protein>
    <submittedName>
        <fullName evidence="4">Gfo/Idh/MocA family oxidoreductase</fullName>
    </submittedName>
</protein>
<keyword evidence="1" id="KW-0560">Oxidoreductase</keyword>
<dbReference type="GO" id="GO:0016491">
    <property type="term" value="F:oxidoreductase activity"/>
    <property type="evidence" value="ECO:0007669"/>
    <property type="project" value="UniProtKB-KW"/>
</dbReference>
<dbReference type="Pfam" id="PF01408">
    <property type="entry name" value="GFO_IDH_MocA"/>
    <property type="match status" value="1"/>
</dbReference>
<keyword evidence="5" id="KW-1185">Reference proteome</keyword>
<dbReference type="InterPro" id="IPR050463">
    <property type="entry name" value="Gfo/Idh/MocA_oxidrdct_glycsds"/>
</dbReference>
<dbReference type="AlphaFoldDB" id="A0A7Y3RP05"/>
<sequence>MILIRLALSLMVLLSALGIAHPSEPMRIGIARLTHTHVHWLFESEKRGEVEIVGIYEPDEALAARYLAQYGKDHALLFDDLGAMLDEVEPEGLAAFGSIVEHLGVVEAAAPRGIHVMVEKPLAFSVEDAERMAELATGAGIHLLTNYETTWYASHHEAKALLGEGKAGEVRRVEFRHGHKGPALIGVDDEFLSWLTDPDQNGGGALIDFGCYGANLMTWLMDGRKPISVTAQVAQLQPELYPDVDDDAVITLDYGDAVAVIQASWNWTFSVKDMTVYGTEGVMFADRDRLDLKDEEGGVFSPLPVTPREAPHDDPFALFRAVVRGEVTLDPTDPSALENNLTVVEILDAAWLSARNLDPVSLPNNRH</sequence>
<reference evidence="4 5" key="1">
    <citation type="submission" date="2020-05" db="EMBL/GenBank/DDBJ databases">
        <title>Parvularcula mediterraneae sp. nov., isolated from polypropylene straw from shallow seawater of the seashore of Laganas in Zakynthos island, Greece.</title>
        <authorList>
            <person name="Szabo I."/>
            <person name="Al-Omari J."/>
            <person name="Rado J."/>
            <person name="Szerdahelyi G.S."/>
        </authorList>
    </citation>
    <scope>NUCLEOTIDE SEQUENCE [LARGE SCALE GENOMIC DNA]</scope>
    <source>
        <strain evidence="4 5">ZS-1/3</strain>
    </source>
</reference>
<comment type="caution">
    <text evidence="4">The sequence shown here is derived from an EMBL/GenBank/DDBJ whole genome shotgun (WGS) entry which is preliminary data.</text>
</comment>
<evidence type="ECO:0000256" key="1">
    <source>
        <dbReference type="ARBA" id="ARBA00023002"/>
    </source>
</evidence>
<evidence type="ECO:0000259" key="2">
    <source>
        <dbReference type="Pfam" id="PF01408"/>
    </source>
</evidence>
<dbReference type="InterPro" id="IPR036291">
    <property type="entry name" value="NAD(P)-bd_dom_sf"/>
</dbReference>
<dbReference type="PANTHER" id="PTHR43818">
    <property type="entry name" value="BCDNA.GH03377"/>
    <property type="match status" value="1"/>
</dbReference>
<name>A0A7Y3RP05_9PROT</name>
<dbReference type="Gene3D" id="3.30.360.10">
    <property type="entry name" value="Dihydrodipicolinate Reductase, domain 2"/>
    <property type="match status" value="1"/>
</dbReference>
<dbReference type="PANTHER" id="PTHR43818:SF11">
    <property type="entry name" value="BCDNA.GH03377"/>
    <property type="match status" value="1"/>
</dbReference>
<gene>
    <name evidence="4" type="ORF">HK107_14880</name>
</gene>
<accession>A0A7Y3RP05</accession>
<dbReference type="Proteomes" id="UP000536835">
    <property type="component" value="Unassembled WGS sequence"/>
</dbReference>
<evidence type="ECO:0000313" key="4">
    <source>
        <dbReference type="EMBL" id="NNU17614.1"/>
    </source>
</evidence>
<dbReference type="GO" id="GO:0000166">
    <property type="term" value="F:nucleotide binding"/>
    <property type="evidence" value="ECO:0007669"/>
    <property type="project" value="InterPro"/>
</dbReference>
<dbReference type="EMBL" id="JABFCX010000003">
    <property type="protein sequence ID" value="NNU17614.1"/>
    <property type="molecule type" value="Genomic_DNA"/>
</dbReference>
<feature type="domain" description="GFO/IDH/MocA-like oxidoreductase" evidence="3">
    <location>
        <begin position="156"/>
        <end position="282"/>
    </location>
</feature>
<dbReference type="Pfam" id="PF22725">
    <property type="entry name" value="GFO_IDH_MocA_C3"/>
    <property type="match status" value="1"/>
</dbReference>
<dbReference type="SUPFAM" id="SSF51735">
    <property type="entry name" value="NAD(P)-binding Rossmann-fold domains"/>
    <property type="match status" value="1"/>
</dbReference>
<dbReference type="Gene3D" id="3.40.50.720">
    <property type="entry name" value="NAD(P)-binding Rossmann-like Domain"/>
    <property type="match status" value="1"/>
</dbReference>
<feature type="domain" description="Gfo/Idh/MocA-like oxidoreductase N-terminal" evidence="2">
    <location>
        <begin position="28"/>
        <end position="143"/>
    </location>
</feature>
<dbReference type="RefSeq" id="WP_173201207.1">
    <property type="nucleotide sequence ID" value="NZ_JABFCX010000003.1"/>
</dbReference>
<evidence type="ECO:0000313" key="5">
    <source>
        <dbReference type="Proteomes" id="UP000536835"/>
    </source>
</evidence>
<dbReference type="InterPro" id="IPR000683">
    <property type="entry name" value="Gfo/Idh/MocA-like_OxRdtase_N"/>
</dbReference>
<evidence type="ECO:0000259" key="3">
    <source>
        <dbReference type="Pfam" id="PF22725"/>
    </source>
</evidence>
<dbReference type="SUPFAM" id="SSF55347">
    <property type="entry name" value="Glyceraldehyde-3-phosphate dehydrogenase-like, C-terminal domain"/>
    <property type="match status" value="1"/>
</dbReference>
<proteinExistence type="predicted"/>